<protein>
    <submittedName>
        <fullName evidence="1">Uncharacterized protein</fullName>
    </submittedName>
</protein>
<name>A0A1G7QDE9_9BURK</name>
<sequence>MNGQPTVDAAFADNLIVLDADEAHTKLLRSALDNAFPVEGNRAVNF</sequence>
<evidence type="ECO:0000313" key="2">
    <source>
        <dbReference type="Proteomes" id="UP000199706"/>
    </source>
</evidence>
<reference evidence="1 2" key="1">
    <citation type="submission" date="2016-10" db="EMBL/GenBank/DDBJ databases">
        <authorList>
            <person name="de Groot N.N."/>
        </authorList>
    </citation>
    <scope>NUCLEOTIDE SEQUENCE [LARGE SCALE GENOMIC DNA]</scope>
    <source>
        <strain evidence="1 2">LMG 2247</strain>
    </source>
</reference>
<dbReference type="AlphaFoldDB" id="A0A1G7QDE9"/>
<gene>
    <name evidence="1" type="ORF">SAMN05216466_101715</name>
</gene>
<proteinExistence type="predicted"/>
<evidence type="ECO:0000313" key="1">
    <source>
        <dbReference type="EMBL" id="SDF96532.1"/>
    </source>
</evidence>
<accession>A0A1G7QDE9</accession>
<dbReference type="Proteomes" id="UP000199706">
    <property type="component" value="Unassembled WGS sequence"/>
</dbReference>
<dbReference type="EMBL" id="FNCJ01000001">
    <property type="protein sequence ID" value="SDF96532.1"/>
    <property type="molecule type" value="Genomic_DNA"/>
</dbReference>
<organism evidence="1 2">
    <name type="scientific">Paraburkholderia phenazinium</name>
    <dbReference type="NCBI Taxonomy" id="60549"/>
    <lineage>
        <taxon>Bacteria</taxon>
        <taxon>Pseudomonadati</taxon>
        <taxon>Pseudomonadota</taxon>
        <taxon>Betaproteobacteria</taxon>
        <taxon>Burkholderiales</taxon>
        <taxon>Burkholderiaceae</taxon>
        <taxon>Paraburkholderia</taxon>
    </lineage>
</organism>